<evidence type="ECO:0000313" key="3">
    <source>
        <dbReference type="Proteomes" id="UP000269945"/>
    </source>
</evidence>
<dbReference type="EMBL" id="CYRY02047275">
    <property type="protein sequence ID" value="VCX43234.1"/>
    <property type="molecule type" value="Genomic_DNA"/>
</dbReference>
<proteinExistence type="predicted"/>
<name>A0A9X9MDY3_GULGU</name>
<gene>
    <name evidence="2" type="ORF">BN2614_LOCUS3</name>
</gene>
<evidence type="ECO:0000256" key="1">
    <source>
        <dbReference type="SAM" id="MobiDB-lite"/>
    </source>
</evidence>
<dbReference type="AlphaFoldDB" id="A0A9X9MDY3"/>
<organism evidence="2 3">
    <name type="scientific">Gulo gulo</name>
    <name type="common">Wolverine</name>
    <name type="synonym">Gluton</name>
    <dbReference type="NCBI Taxonomy" id="48420"/>
    <lineage>
        <taxon>Eukaryota</taxon>
        <taxon>Metazoa</taxon>
        <taxon>Chordata</taxon>
        <taxon>Craniata</taxon>
        <taxon>Vertebrata</taxon>
        <taxon>Euteleostomi</taxon>
        <taxon>Mammalia</taxon>
        <taxon>Eutheria</taxon>
        <taxon>Laurasiatheria</taxon>
        <taxon>Carnivora</taxon>
        <taxon>Caniformia</taxon>
        <taxon>Musteloidea</taxon>
        <taxon>Mustelidae</taxon>
        <taxon>Guloninae</taxon>
        <taxon>Gulo</taxon>
    </lineage>
</organism>
<comment type="caution">
    <text evidence="2">The sequence shown here is derived from an EMBL/GenBank/DDBJ whole genome shotgun (WGS) entry which is preliminary data.</text>
</comment>
<reference evidence="2 3" key="1">
    <citation type="submission" date="2018-10" db="EMBL/GenBank/DDBJ databases">
        <authorList>
            <person name="Ekblom R."/>
            <person name="Jareborg N."/>
        </authorList>
    </citation>
    <scope>NUCLEOTIDE SEQUENCE [LARGE SCALE GENOMIC DNA]</scope>
    <source>
        <tissue evidence="2">Muscle</tissue>
    </source>
</reference>
<feature type="region of interest" description="Disordered" evidence="1">
    <location>
        <begin position="1"/>
        <end position="38"/>
    </location>
</feature>
<protein>
    <submittedName>
        <fullName evidence="2">Uncharacterized protein</fullName>
    </submittedName>
</protein>
<dbReference type="Proteomes" id="UP000269945">
    <property type="component" value="Unassembled WGS sequence"/>
</dbReference>
<accession>A0A9X9MDY3</accession>
<sequence length="38" mass="4226">MCEASTTFPRRPQSGAGWGSELADCPRRGFRGERRDSP</sequence>
<keyword evidence="3" id="KW-1185">Reference proteome</keyword>
<feature type="compositionally biased region" description="Basic and acidic residues" evidence="1">
    <location>
        <begin position="24"/>
        <end position="38"/>
    </location>
</feature>
<evidence type="ECO:0000313" key="2">
    <source>
        <dbReference type="EMBL" id="VCX43234.1"/>
    </source>
</evidence>